<feature type="region of interest" description="Disordered" evidence="1">
    <location>
        <begin position="1"/>
        <end position="21"/>
    </location>
</feature>
<evidence type="ECO:0000313" key="3">
    <source>
        <dbReference type="Proteomes" id="UP000076727"/>
    </source>
</evidence>
<proteinExistence type="predicted"/>
<protein>
    <recommendedName>
        <fullName evidence="4">F-box domain-containing protein</fullName>
    </recommendedName>
</protein>
<evidence type="ECO:0008006" key="4">
    <source>
        <dbReference type="Google" id="ProtNLM"/>
    </source>
</evidence>
<dbReference type="Proteomes" id="UP000076727">
    <property type="component" value="Unassembled WGS sequence"/>
</dbReference>
<accession>A0A165N591</accession>
<organism evidence="2 3">
    <name type="scientific">Daedalea quercina L-15889</name>
    <dbReference type="NCBI Taxonomy" id="1314783"/>
    <lineage>
        <taxon>Eukaryota</taxon>
        <taxon>Fungi</taxon>
        <taxon>Dikarya</taxon>
        <taxon>Basidiomycota</taxon>
        <taxon>Agaricomycotina</taxon>
        <taxon>Agaricomycetes</taxon>
        <taxon>Polyporales</taxon>
        <taxon>Fomitopsis</taxon>
    </lineage>
</organism>
<dbReference type="EMBL" id="KV429087">
    <property type="protein sequence ID" value="KZT66534.1"/>
    <property type="molecule type" value="Genomic_DNA"/>
</dbReference>
<name>A0A165N591_9APHY</name>
<gene>
    <name evidence="2" type="ORF">DAEQUDRAFT_447149</name>
</gene>
<evidence type="ECO:0000313" key="2">
    <source>
        <dbReference type="EMBL" id="KZT66534.1"/>
    </source>
</evidence>
<keyword evidence="3" id="KW-1185">Reference proteome</keyword>
<reference evidence="2 3" key="1">
    <citation type="journal article" date="2016" name="Mol. Biol. Evol.">
        <title>Comparative Genomics of Early-Diverging Mushroom-Forming Fungi Provides Insights into the Origins of Lignocellulose Decay Capabilities.</title>
        <authorList>
            <person name="Nagy L.G."/>
            <person name="Riley R."/>
            <person name="Tritt A."/>
            <person name="Adam C."/>
            <person name="Daum C."/>
            <person name="Floudas D."/>
            <person name="Sun H."/>
            <person name="Yadav J.S."/>
            <person name="Pangilinan J."/>
            <person name="Larsson K.H."/>
            <person name="Matsuura K."/>
            <person name="Barry K."/>
            <person name="Labutti K."/>
            <person name="Kuo R."/>
            <person name="Ohm R.A."/>
            <person name="Bhattacharya S.S."/>
            <person name="Shirouzu T."/>
            <person name="Yoshinaga Y."/>
            <person name="Martin F.M."/>
            <person name="Grigoriev I.V."/>
            <person name="Hibbett D.S."/>
        </authorList>
    </citation>
    <scope>NUCLEOTIDE SEQUENCE [LARGE SCALE GENOMIC DNA]</scope>
    <source>
        <strain evidence="2 3">L-15889</strain>
    </source>
</reference>
<sequence>MRTIPIHDAAAEPTLSKRPGPAIQSKIRGLWNALRDLTDRRVHGSSPPLQCLSLHPDRSGINSSLDYLPVRFDRSARESILPLELPYDDGQYYGVANSRRGRRRHCSCTLMRTKDGTDRPITYLLRPATGLPVDVWWTIIDHLQGNWSALLTCTKVCRAWHAHAQLYLPRGDGAAVEIFDHGGVAALLQFRLALLDGLPGPPRAVRLCGCHQFRSLAHVGMFAAKLSGQLPWLESLHFQHGDWESIPLDERLVIPRLSSFTTIRRLRLDDITLPSTTTFVQLLCALPKLYYLACVDVSTRSKHYGYLLNMPAAPLCKLEEVVLDRADEDIFYVLATMELGKSCRAVELGVPTILDPNDTDNTNYYARFIQSLPLSMNSLTIVVHDTDLSHEALVLSPGSLSSTEALPTVHQSSSSGEAGFGAPIHARHIHLGNYLS</sequence>
<dbReference type="AlphaFoldDB" id="A0A165N591"/>
<dbReference type="OrthoDB" id="2800599at2759"/>
<evidence type="ECO:0000256" key="1">
    <source>
        <dbReference type="SAM" id="MobiDB-lite"/>
    </source>
</evidence>